<proteinExistence type="predicted"/>
<accession>A0A4D8PMC3</accession>
<dbReference type="Proteomes" id="UP000298595">
    <property type="component" value="Plasmid p4"/>
</dbReference>
<feature type="domain" description="Shikimate dehydrogenase substrate binding N-terminal" evidence="4">
    <location>
        <begin position="19"/>
        <end position="101"/>
    </location>
</feature>
<evidence type="ECO:0000256" key="2">
    <source>
        <dbReference type="ARBA" id="ARBA00023002"/>
    </source>
</evidence>
<dbReference type="AlphaFoldDB" id="A0A4D8PMC3"/>
<dbReference type="GO" id="GO:0009423">
    <property type="term" value="P:chorismate biosynthetic process"/>
    <property type="evidence" value="ECO:0007669"/>
    <property type="project" value="TreeGrafter"/>
</dbReference>
<dbReference type="Gene3D" id="3.40.50.720">
    <property type="entry name" value="NAD(P)-binding Rossmann-like Domain"/>
    <property type="match status" value="1"/>
</dbReference>
<dbReference type="CDD" id="cd01065">
    <property type="entry name" value="NAD_bind_Shikimate_DH"/>
    <property type="match status" value="1"/>
</dbReference>
<dbReference type="GO" id="GO:0009073">
    <property type="term" value="P:aromatic amino acid family biosynthetic process"/>
    <property type="evidence" value="ECO:0007669"/>
    <property type="project" value="UniProtKB-KW"/>
</dbReference>
<organism evidence="5 6">
    <name type="scientific">Azospirillum argentinense</name>
    <dbReference type="NCBI Taxonomy" id="2970906"/>
    <lineage>
        <taxon>Bacteria</taxon>
        <taxon>Pseudomonadati</taxon>
        <taxon>Pseudomonadota</taxon>
        <taxon>Alphaproteobacteria</taxon>
        <taxon>Rhodospirillales</taxon>
        <taxon>Azospirillaceae</taxon>
        <taxon>Azospirillum</taxon>
    </lineage>
</organism>
<name>A0A4D8PMC3_9PROT</name>
<evidence type="ECO:0000313" key="5">
    <source>
        <dbReference type="EMBL" id="QCN99683.1"/>
    </source>
</evidence>
<dbReference type="PANTHER" id="PTHR21089:SF1">
    <property type="entry name" value="BIFUNCTIONAL 3-DEHYDROQUINATE DEHYDRATASE_SHIKIMATE DEHYDROGENASE, CHLOROPLASTIC"/>
    <property type="match status" value="1"/>
</dbReference>
<keyword evidence="3" id="KW-0028">Amino-acid biosynthesis</keyword>
<dbReference type="RefSeq" id="WP_137118454.1">
    <property type="nucleotide sequence ID" value="NZ_CP032325.1"/>
</dbReference>
<keyword evidence="3" id="KW-0057">Aromatic amino acid biosynthesis</keyword>
<geneLocation type="plasmid" evidence="5 6">
    <name>p4</name>
</geneLocation>
<keyword evidence="2" id="KW-0560">Oxidoreductase</keyword>
<keyword evidence="5" id="KW-0614">Plasmid</keyword>
<dbReference type="SUPFAM" id="SSF53223">
    <property type="entry name" value="Aminoacid dehydrogenase-like, N-terminal domain"/>
    <property type="match status" value="1"/>
</dbReference>
<evidence type="ECO:0000313" key="6">
    <source>
        <dbReference type="Proteomes" id="UP000298595"/>
    </source>
</evidence>
<dbReference type="GO" id="GO:0019632">
    <property type="term" value="P:shikimate metabolic process"/>
    <property type="evidence" value="ECO:0007669"/>
    <property type="project" value="TreeGrafter"/>
</dbReference>
<dbReference type="InterPro" id="IPR022893">
    <property type="entry name" value="Shikimate_DH_fam"/>
</dbReference>
<evidence type="ECO:0000259" key="4">
    <source>
        <dbReference type="Pfam" id="PF08501"/>
    </source>
</evidence>
<comment type="pathway">
    <text evidence="1">Metabolic intermediate biosynthesis; chorismate biosynthesis; chorismate from D-erythrose 4-phosphate and phosphoenolpyruvate: step 4/7.</text>
</comment>
<dbReference type="InterPro" id="IPR046346">
    <property type="entry name" value="Aminoacid_DH-like_N_sf"/>
</dbReference>
<reference evidence="5 6" key="1">
    <citation type="submission" date="2018-09" db="EMBL/GenBank/DDBJ databases">
        <title>Whole genome based analysis of evolution and adaptive divergence in Indian and Brazilian strains of Azospirillum brasilense.</title>
        <authorList>
            <person name="Singh C."/>
            <person name="Tripathi A.K."/>
        </authorList>
    </citation>
    <scope>NUCLEOTIDE SEQUENCE [LARGE SCALE GENOMIC DNA]</scope>
    <source>
        <strain evidence="5 6">MTCC4035</strain>
        <plasmid evidence="5 6">p4</plasmid>
    </source>
</reference>
<dbReference type="PANTHER" id="PTHR21089">
    <property type="entry name" value="SHIKIMATE DEHYDROGENASE"/>
    <property type="match status" value="1"/>
</dbReference>
<dbReference type="SUPFAM" id="SSF51735">
    <property type="entry name" value="NAD(P)-binding Rossmann-fold domains"/>
    <property type="match status" value="1"/>
</dbReference>
<protein>
    <submittedName>
        <fullName evidence="5">Shikimate dehydrogenase</fullName>
    </submittedName>
</protein>
<dbReference type="EMBL" id="CP032325">
    <property type="protein sequence ID" value="QCN99683.1"/>
    <property type="molecule type" value="Genomic_DNA"/>
</dbReference>
<dbReference type="KEGG" id="aare:D3093_30985"/>
<dbReference type="GO" id="GO:0004764">
    <property type="term" value="F:shikimate 3-dehydrogenase (NADP+) activity"/>
    <property type="evidence" value="ECO:0007669"/>
    <property type="project" value="InterPro"/>
</dbReference>
<sequence>MANSSEGRIITGRTRVLGILAHPTEHVKAPPAINRIAAERGRDAVMVPFNVAPADLAAVVTALRLVKSLDGSIVTVPHKQSIMAFCDEVTPQAAAVGAVNILRFEPDGRLIGGQLDGIGFVAGLRAAAVDPWGRRVFLAGAGGAASAVAFALAEAGVSHITLSNRSRPKIEDLRDRLQAFRPGLSVSLGSGDASGHDLVVNGTTLGMKTGDPLPIDPSTLHADMVVAEVIMEPEMTPLLIAAQEAGCRVHLGRHMLDHQLQLMADFMGL</sequence>
<dbReference type="InterPro" id="IPR013708">
    <property type="entry name" value="Shikimate_DH-bd_N"/>
</dbReference>
<dbReference type="GO" id="GO:0050661">
    <property type="term" value="F:NADP binding"/>
    <property type="evidence" value="ECO:0007669"/>
    <property type="project" value="TreeGrafter"/>
</dbReference>
<evidence type="ECO:0000256" key="1">
    <source>
        <dbReference type="ARBA" id="ARBA00004871"/>
    </source>
</evidence>
<dbReference type="GO" id="GO:0005829">
    <property type="term" value="C:cytosol"/>
    <property type="evidence" value="ECO:0007669"/>
    <property type="project" value="TreeGrafter"/>
</dbReference>
<gene>
    <name evidence="5" type="ORF">D3093_30985</name>
</gene>
<dbReference type="InterPro" id="IPR036291">
    <property type="entry name" value="NAD(P)-bd_dom_sf"/>
</dbReference>
<dbReference type="Gene3D" id="3.40.50.10860">
    <property type="entry name" value="Leucine Dehydrogenase, chain A, domain 1"/>
    <property type="match status" value="1"/>
</dbReference>
<evidence type="ECO:0000256" key="3">
    <source>
        <dbReference type="ARBA" id="ARBA00023141"/>
    </source>
</evidence>
<dbReference type="Pfam" id="PF08501">
    <property type="entry name" value="Shikimate_dh_N"/>
    <property type="match status" value="1"/>
</dbReference>